<evidence type="ECO:0000256" key="5">
    <source>
        <dbReference type="ARBA" id="ARBA00022777"/>
    </source>
</evidence>
<dbReference type="InterPro" id="IPR003414">
    <property type="entry name" value="PP_kinase"/>
</dbReference>
<dbReference type="Pfam" id="PF17941">
    <property type="entry name" value="PP_kinase_C_1"/>
    <property type="match status" value="1"/>
</dbReference>
<dbReference type="InterPro" id="IPR025198">
    <property type="entry name" value="PPK_N_dom"/>
</dbReference>
<keyword evidence="7 8" id="KW-0460">Magnesium</keyword>
<feature type="domain" description="Polyphosphate kinase C-terminal" evidence="13">
    <location>
        <begin position="341"/>
        <end position="506"/>
    </location>
</feature>
<keyword evidence="6 8" id="KW-0067">ATP-binding</keyword>
<feature type="binding site" evidence="8">
    <location>
        <position position="575"/>
    </location>
    <ligand>
        <name>ATP</name>
        <dbReference type="ChEBI" id="CHEBI:30616"/>
    </ligand>
</feature>
<evidence type="ECO:0000256" key="4">
    <source>
        <dbReference type="ARBA" id="ARBA00022741"/>
    </source>
</evidence>
<dbReference type="SUPFAM" id="SSF56024">
    <property type="entry name" value="Phospholipase D/nuclease"/>
    <property type="match status" value="2"/>
</dbReference>
<evidence type="ECO:0000313" key="15">
    <source>
        <dbReference type="Proteomes" id="UP000216339"/>
    </source>
</evidence>
<comment type="similarity">
    <text evidence="8 9">Belongs to the polyphosphate kinase 1 (PPK1) family.</text>
</comment>
<dbReference type="Gene3D" id="3.30.870.10">
    <property type="entry name" value="Endonuclease Chain A"/>
    <property type="match status" value="2"/>
</dbReference>
<dbReference type="CDD" id="cd09165">
    <property type="entry name" value="PLDc_PaPPK1_C1_like"/>
    <property type="match status" value="1"/>
</dbReference>
<feature type="binding site" evidence="8">
    <location>
        <position position="386"/>
    </location>
    <ligand>
        <name>Mg(2+)</name>
        <dbReference type="ChEBI" id="CHEBI:18420"/>
    </ligand>
</feature>
<feature type="domain" description="Polyphosphate kinase C-terminal" evidence="12">
    <location>
        <begin position="514"/>
        <end position="684"/>
    </location>
</feature>
<dbReference type="InterPro" id="IPR041108">
    <property type="entry name" value="PP_kinase_C_1"/>
</dbReference>
<dbReference type="InterPro" id="IPR036832">
    <property type="entry name" value="PPK_N_dom_sf"/>
</dbReference>
<dbReference type="Pfam" id="PF02503">
    <property type="entry name" value="PP_kinase"/>
    <property type="match status" value="1"/>
</dbReference>
<dbReference type="GO" id="GO:0009358">
    <property type="term" value="C:polyphosphate kinase complex"/>
    <property type="evidence" value="ECO:0007669"/>
    <property type="project" value="InterPro"/>
</dbReference>
<evidence type="ECO:0000259" key="11">
    <source>
        <dbReference type="Pfam" id="PF13089"/>
    </source>
</evidence>
<dbReference type="CDD" id="cd09168">
    <property type="entry name" value="PLDc_PaPPK1_C2_like"/>
    <property type="match status" value="1"/>
</dbReference>
<comment type="cofactor">
    <cofactor evidence="8">
        <name>Mg(2+)</name>
        <dbReference type="ChEBI" id="CHEBI:18420"/>
    </cofactor>
</comment>
<proteinExistence type="inferred from homology"/>
<dbReference type="HAMAP" id="MF_00347">
    <property type="entry name" value="Polyphosphate_kinase"/>
    <property type="match status" value="1"/>
</dbReference>
<dbReference type="PANTHER" id="PTHR30218">
    <property type="entry name" value="POLYPHOSPHATE KINASE"/>
    <property type="match status" value="1"/>
</dbReference>
<feature type="domain" description="Polyphosphate kinase middle" evidence="10">
    <location>
        <begin position="133"/>
        <end position="307"/>
    </location>
</feature>
<dbReference type="FunFam" id="3.30.870.10:FF:000001">
    <property type="entry name" value="Polyphosphate kinase"/>
    <property type="match status" value="1"/>
</dbReference>
<feature type="active site" description="Phosphohistidine intermediate" evidence="8">
    <location>
        <position position="446"/>
    </location>
</feature>
<evidence type="ECO:0000259" key="12">
    <source>
        <dbReference type="Pfam" id="PF13090"/>
    </source>
</evidence>
<dbReference type="PANTHER" id="PTHR30218:SF0">
    <property type="entry name" value="POLYPHOSPHATE KINASE"/>
    <property type="match status" value="1"/>
</dbReference>
<dbReference type="Proteomes" id="UP000216339">
    <property type="component" value="Unassembled WGS sequence"/>
</dbReference>
<evidence type="ECO:0000259" key="10">
    <source>
        <dbReference type="Pfam" id="PF02503"/>
    </source>
</evidence>
<evidence type="ECO:0000313" key="14">
    <source>
        <dbReference type="EMBL" id="PAP78780.1"/>
    </source>
</evidence>
<dbReference type="PIRSF" id="PIRSF015589">
    <property type="entry name" value="PP_kinase"/>
    <property type="match status" value="1"/>
</dbReference>
<feature type="binding site" evidence="8">
    <location>
        <position position="416"/>
    </location>
    <ligand>
        <name>Mg(2+)</name>
        <dbReference type="ChEBI" id="CHEBI:18420"/>
    </ligand>
</feature>
<name>A0A271J606_9BACT</name>
<evidence type="ECO:0000256" key="7">
    <source>
        <dbReference type="ARBA" id="ARBA00022842"/>
    </source>
</evidence>
<dbReference type="EC" id="2.7.4.1" evidence="8 9"/>
<dbReference type="NCBIfam" id="NF003921">
    <property type="entry name" value="PRK05443.2-2"/>
    <property type="match status" value="1"/>
</dbReference>
<feature type="binding site" evidence="8">
    <location>
        <position position="479"/>
    </location>
    <ligand>
        <name>ATP</name>
        <dbReference type="ChEBI" id="CHEBI:30616"/>
    </ligand>
</feature>
<evidence type="ECO:0000256" key="6">
    <source>
        <dbReference type="ARBA" id="ARBA00022840"/>
    </source>
</evidence>
<reference evidence="14 15" key="1">
    <citation type="submission" date="2016-11" db="EMBL/GenBank/DDBJ databases">
        <title>Study of marine rhodopsin-containing bacteria.</title>
        <authorList>
            <person name="Yoshizawa S."/>
            <person name="Kumagai Y."/>
            <person name="Kogure K."/>
        </authorList>
    </citation>
    <scope>NUCLEOTIDE SEQUENCE [LARGE SCALE GENOMIC DNA]</scope>
    <source>
        <strain evidence="14 15">SAORIC-28</strain>
    </source>
</reference>
<evidence type="ECO:0000256" key="1">
    <source>
        <dbReference type="ARBA" id="ARBA00022553"/>
    </source>
</evidence>
<keyword evidence="5 8" id="KW-0418">Kinase</keyword>
<dbReference type="NCBIfam" id="NF003918">
    <property type="entry name" value="PRK05443.1-2"/>
    <property type="match status" value="1"/>
</dbReference>
<dbReference type="GO" id="GO:0046872">
    <property type="term" value="F:metal ion binding"/>
    <property type="evidence" value="ECO:0007669"/>
    <property type="project" value="UniProtKB-KW"/>
</dbReference>
<sequence length="706" mass="80614">MEPVEVPDGAPLDHPALYFNRELSWIDFNWRVFFQALDERVPLLERVRFVAITANNLDEFYRKRIGGLKRQLGAGVRALSPDGRTPREQLELTTAAVLDMQAELSRVWEDELRPELAAAGVVVREYDSLEDDEQAELDRVFRGTIFPILTPLAVDSGHPFPFISNLSLSLAVTLRHPTRGTEHFARLKVPTGRARFMPVDGSEGEFVAIEDLIANNAEELFRGMDVEGVYAFRVTRNASVDRSEEEADDLLSMISEELRERKFSEVVRLEVEAEMPDRVRELLRRELNLTEPEDVVEVDGLLDLAGLEALYKVDRSDLKDLPWEPVVPIRLRHMVMEDDDDMFSVIRKGDLLVHHPYESFAASTQRFIEEAAEDPRVLAIKLTLYRTSQDSPIVRSLIRAAEAGKQVAALVELKARFDEENNIEWAQRLERTGAHVAYGLVGLKTHAKTTLIVREEPGGLRTYCHLGTGNYNPTTARFYTDFGLFTCREDIGEDLVGLFHFLTGYAPEQEYQTLAVAPRDLRSRFVSLIRREVAHAKAGRKARIIAKMNALDDVGIIQELYCASRAGVQIDLIVRGHTRMRPGVEGYSENVRIVSIVGRFLEHSRIYYFHNGGDDETYIGSADWMRRNLDDRVEVVAPVEDETARARLKRTLKFCLEDNRQAWDLGADGRYSLRWPGENEKVRAFHDTLMRRARRRTEEDDAAWSF</sequence>
<gene>
    <name evidence="8" type="primary">ppk</name>
    <name evidence="14" type="ORF">BSZ37_13780</name>
</gene>
<dbReference type="NCBIfam" id="TIGR03705">
    <property type="entry name" value="poly_P_kin"/>
    <property type="match status" value="1"/>
</dbReference>
<keyword evidence="2 8" id="KW-0808">Transferase</keyword>
<evidence type="ECO:0000256" key="3">
    <source>
        <dbReference type="ARBA" id="ARBA00022723"/>
    </source>
</evidence>
<dbReference type="SUPFAM" id="SSF143724">
    <property type="entry name" value="PHP14-like"/>
    <property type="match status" value="1"/>
</dbReference>
<protein>
    <recommendedName>
        <fullName evidence="8 9">Polyphosphate kinase</fullName>
        <ecNumber evidence="8 9">2.7.4.1</ecNumber>
    </recommendedName>
    <alternativeName>
        <fullName evidence="8">ATP-polyphosphate phosphotransferase</fullName>
    </alternativeName>
    <alternativeName>
        <fullName evidence="8">Polyphosphoric acid kinase</fullName>
    </alternativeName>
</protein>
<dbReference type="NCBIfam" id="NF003917">
    <property type="entry name" value="PRK05443.1-1"/>
    <property type="match status" value="1"/>
</dbReference>
<dbReference type="EMBL" id="MQWD01000001">
    <property type="protein sequence ID" value="PAP78780.1"/>
    <property type="molecule type" value="Genomic_DNA"/>
</dbReference>
<accession>A0A271J606</accession>
<evidence type="ECO:0000259" key="13">
    <source>
        <dbReference type="Pfam" id="PF17941"/>
    </source>
</evidence>
<dbReference type="Pfam" id="PF13090">
    <property type="entry name" value="PP_kinase_C"/>
    <property type="match status" value="1"/>
</dbReference>
<feature type="domain" description="Polyphosphate kinase N-terminal" evidence="11">
    <location>
        <begin position="18"/>
        <end position="122"/>
    </location>
</feature>
<evidence type="ECO:0000256" key="9">
    <source>
        <dbReference type="RuleBase" id="RU003800"/>
    </source>
</evidence>
<dbReference type="AlphaFoldDB" id="A0A271J606"/>
<comment type="PTM">
    <text evidence="8 9">An intermediate of this reaction is the autophosphorylated ppk in which a phosphate is covalently linked to a histidine residue through a N-P bond.</text>
</comment>
<dbReference type="GO" id="GO:0008976">
    <property type="term" value="F:polyphosphate kinase activity"/>
    <property type="evidence" value="ECO:0007669"/>
    <property type="project" value="UniProtKB-UniRule"/>
</dbReference>
<comment type="caution">
    <text evidence="14">The sequence shown here is derived from an EMBL/GenBank/DDBJ whole genome shotgun (WGS) entry which is preliminary data.</text>
</comment>
<dbReference type="InterPro" id="IPR025200">
    <property type="entry name" value="PPK_C_dom2"/>
</dbReference>
<organism evidence="14 15">
    <name type="scientific">Rubrivirga marina</name>
    <dbReference type="NCBI Taxonomy" id="1196024"/>
    <lineage>
        <taxon>Bacteria</taxon>
        <taxon>Pseudomonadati</taxon>
        <taxon>Rhodothermota</taxon>
        <taxon>Rhodothermia</taxon>
        <taxon>Rhodothermales</taxon>
        <taxon>Rubricoccaceae</taxon>
        <taxon>Rubrivirga</taxon>
    </lineage>
</organism>
<comment type="catalytic activity">
    <reaction evidence="8 9">
        <text>[phosphate](n) + ATP = [phosphate](n+1) + ADP</text>
        <dbReference type="Rhea" id="RHEA:19573"/>
        <dbReference type="Rhea" id="RHEA-COMP:9859"/>
        <dbReference type="Rhea" id="RHEA-COMP:14280"/>
        <dbReference type="ChEBI" id="CHEBI:16838"/>
        <dbReference type="ChEBI" id="CHEBI:30616"/>
        <dbReference type="ChEBI" id="CHEBI:456216"/>
        <dbReference type="EC" id="2.7.4.1"/>
    </reaction>
</comment>
<evidence type="ECO:0000256" key="2">
    <source>
        <dbReference type="ARBA" id="ARBA00022679"/>
    </source>
</evidence>
<dbReference type="GO" id="GO:0006799">
    <property type="term" value="P:polyphosphate biosynthetic process"/>
    <property type="evidence" value="ECO:0007669"/>
    <property type="project" value="UniProtKB-UniRule"/>
</dbReference>
<feature type="binding site" evidence="8">
    <location>
        <position position="603"/>
    </location>
    <ligand>
        <name>ATP</name>
        <dbReference type="ChEBI" id="CHEBI:30616"/>
    </ligand>
</feature>
<keyword evidence="15" id="KW-1185">Reference proteome</keyword>
<dbReference type="Gene3D" id="3.30.1840.10">
    <property type="entry name" value="Polyphosphate kinase middle domain"/>
    <property type="match status" value="1"/>
</dbReference>
<keyword evidence="3 8" id="KW-0479">Metal-binding</keyword>
<evidence type="ECO:0000256" key="8">
    <source>
        <dbReference type="HAMAP-Rule" id="MF_00347"/>
    </source>
</evidence>
<dbReference type="InterPro" id="IPR036830">
    <property type="entry name" value="PP_kinase_middle_dom_sf"/>
</dbReference>
<feature type="binding site" evidence="8">
    <location>
        <position position="56"/>
    </location>
    <ligand>
        <name>ATP</name>
        <dbReference type="ChEBI" id="CHEBI:30616"/>
    </ligand>
</feature>
<dbReference type="SUPFAM" id="SSF140356">
    <property type="entry name" value="PPK N-terminal domain-like"/>
    <property type="match status" value="1"/>
</dbReference>
<dbReference type="Gene3D" id="1.20.58.310">
    <property type="entry name" value="Polyphosphate kinase N-terminal domain"/>
    <property type="match status" value="1"/>
</dbReference>
<dbReference type="Pfam" id="PF13089">
    <property type="entry name" value="PP_kinase_N"/>
    <property type="match status" value="1"/>
</dbReference>
<dbReference type="GO" id="GO:0005524">
    <property type="term" value="F:ATP binding"/>
    <property type="evidence" value="ECO:0007669"/>
    <property type="project" value="UniProtKB-KW"/>
</dbReference>
<dbReference type="InterPro" id="IPR024953">
    <property type="entry name" value="PP_kinase_middle"/>
</dbReference>
<keyword evidence="4 8" id="KW-0547">Nucleotide-binding</keyword>
<keyword evidence="1 8" id="KW-0597">Phosphoprotein</keyword>
<comment type="function">
    <text evidence="8 9">Catalyzes the reversible transfer of the terminal phosphate of ATP to form a long-chain polyphosphate (polyP).</text>
</comment>